<evidence type="ECO:0000259" key="6">
    <source>
        <dbReference type="Pfam" id="PF18112"/>
    </source>
</evidence>
<evidence type="ECO:0000256" key="3">
    <source>
        <dbReference type="ARBA" id="ARBA00022833"/>
    </source>
</evidence>
<dbReference type="InParanoid" id="A0A1W4WGM6"/>
<dbReference type="KEGG" id="apln:108732792"/>
<evidence type="ECO:0000256" key="4">
    <source>
        <dbReference type="ARBA" id="ARBA00023054"/>
    </source>
</evidence>
<evidence type="ECO:0000256" key="2">
    <source>
        <dbReference type="ARBA" id="ARBA00022771"/>
    </source>
</evidence>
<evidence type="ECO:0000313" key="7">
    <source>
        <dbReference type="Proteomes" id="UP000192223"/>
    </source>
</evidence>
<dbReference type="FunCoup" id="A0A1W4WGM6">
    <property type="interactions" value="88"/>
</dbReference>
<keyword evidence="3" id="KW-0862">Zinc</keyword>
<dbReference type="OrthoDB" id="6105729at2759"/>
<reference evidence="8" key="1">
    <citation type="submission" date="2025-08" db="UniProtKB">
        <authorList>
            <consortium name="RefSeq"/>
        </authorList>
    </citation>
    <scope>IDENTIFICATION</scope>
    <source>
        <tissue evidence="8">Entire body</tissue>
    </source>
</reference>
<proteinExistence type="predicted"/>
<keyword evidence="1" id="KW-0479">Metal-binding</keyword>
<evidence type="ECO:0000256" key="5">
    <source>
        <dbReference type="SAM" id="Coils"/>
    </source>
</evidence>
<feature type="domain" description="UBZ1-type" evidence="6">
    <location>
        <begin position="309"/>
        <end position="335"/>
    </location>
</feature>
<keyword evidence="2" id="KW-0863">Zinc-finger</keyword>
<feature type="coiled-coil region" evidence="5">
    <location>
        <begin position="15"/>
        <end position="84"/>
    </location>
</feature>
<dbReference type="Proteomes" id="UP000192223">
    <property type="component" value="Unplaced"/>
</dbReference>
<name>A0A1W4WGM6_AGRPL</name>
<keyword evidence="4 5" id="KW-0175">Coiled coil</keyword>
<dbReference type="STRING" id="224129.A0A1W4WGM6"/>
<gene>
    <name evidence="8" type="primary">LOC108732792</name>
</gene>
<dbReference type="GeneID" id="108732792"/>
<keyword evidence="7" id="KW-1185">Reference proteome</keyword>
<dbReference type="InterPro" id="IPR041641">
    <property type="entry name" value="CALCOCO1/2_Zn_UBZ1"/>
</dbReference>
<dbReference type="GO" id="GO:0008270">
    <property type="term" value="F:zinc ion binding"/>
    <property type="evidence" value="ECO:0007669"/>
    <property type="project" value="UniProtKB-KW"/>
</dbReference>
<evidence type="ECO:0000313" key="8">
    <source>
        <dbReference type="RefSeq" id="XP_018319258.1"/>
    </source>
</evidence>
<dbReference type="AlphaFoldDB" id="A0A1W4WGM6"/>
<evidence type="ECO:0000256" key="1">
    <source>
        <dbReference type="ARBA" id="ARBA00022723"/>
    </source>
</evidence>
<protein>
    <submittedName>
        <fullName evidence="8">Protein spindle-F</fullName>
    </submittedName>
</protein>
<sequence length="341" mass="39101">MDESIGSQYALQVALHTLKERCQHFQERLTQLEDENVKLRMKINSSEEDNCSSVSEIGKLRQKVTELTEQKEQLQNNIAMVANENKHLWARLTKLMYLKQSLDSKLNTISGNFTKDSELRGSKDSEDDKSDNILDINGKISLDLEDISLKLISSIAKEKSELELQCSEMAELQNGKLNLENKHGFSYLIEDDNNSSNKNFEIHIDKLKNIKIQLLQQKDELQKNLKNIQQINTHCKKCQKAVLKTDSKSTLTSFPKLEVADYEEQLQLESLSKWATPENSSTFIDNKFFTVTGAKLNNIKKDASQEVDKICPMCCEIFGSKVPFLEFQHHVEAHFIENIVN</sequence>
<dbReference type="Pfam" id="PF18112">
    <property type="entry name" value="Zn-C2H2_12"/>
    <property type="match status" value="1"/>
</dbReference>
<organism evidence="7 8">
    <name type="scientific">Agrilus planipennis</name>
    <name type="common">Emerald ash borer</name>
    <name type="synonym">Agrilus marcopoli</name>
    <dbReference type="NCBI Taxonomy" id="224129"/>
    <lineage>
        <taxon>Eukaryota</taxon>
        <taxon>Metazoa</taxon>
        <taxon>Ecdysozoa</taxon>
        <taxon>Arthropoda</taxon>
        <taxon>Hexapoda</taxon>
        <taxon>Insecta</taxon>
        <taxon>Pterygota</taxon>
        <taxon>Neoptera</taxon>
        <taxon>Endopterygota</taxon>
        <taxon>Coleoptera</taxon>
        <taxon>Polyphaga</taxon>
        <taxon>Elateriformia</taxon>
        <taxon>Buprestoidea</taxon>
        <taxon>Buprestidae</taxon>
        <taxon>Agrilinae</taxon>
        <taxon>Agrilus</taxon>
    </lineage>
</organism>
<feature type="coiled-coil region" evidence="5">
    <location>
        <begin position="204"/>
        <end position="231"/>
    </location>
</feature>
<dbReference type="RefSeq" id="XP_018319258.1">
    <property type="nucleotide sequence ID" value="XM_018463756.2"/>
</dbReference>
<accession>A0A1W4WGM6</accession>
<dbReference type="Gene3D" id="6.20.250.40">
    <property type="match status" value="1"/>
</dbReference>